<gene>
    <name evidence="2" type="ORF">E2C01_004188</name>
</gene>
<protein>
    <submittedName>
        <fullName evidence="2">Uncharacterized protein</fullName>
    </submittedName>
</protein>
<sequence length="63" mass="7046">MWASEAKPASKPLSQARRVHPPSRQTPVAKGRYPVTKTVIYFCWPPSPMPTSRSTCHLKARGI</sequence>
<proteinExistence type="predicted"/>
<evidence type="ECO:0000313" key="3">
    <source>
        <dbReference type="Proteomes" id="UP000324222"/>
    </source>
</evidence>
<accession>A0A5B7CRR0</accession>
<reference evidence="2 3" key="1">
    <citation type="submission" date="2019-05" db="EMBL/GenBank/DDBJ databases">
        <title>Another draft genome of Portunus trituberculatus and its Hox gene families provides insights of decapod evolution.</title>
        <authorList>
            <person name="Jeong J.-H."/>
            <person name="Song I."/>
            <person name="Kim S."/>
            <person name="Choi T."/>
            <person name="Kim D."/>
            <person name="Ryu S."/>
            <person name="Kim W."/>
        </authorList>
    </citation>
    <scope>NUCLEOTIDE SEQUENCE [LARGE SCALE GENOMIC DNA]</scope>
    <source>
        <tissue evidence="2">Muscle</tissue>
    </source>
</reference>
<keyword evidence="3" id="KW-1185">Reference proteome</keyword>
<comment type="caution">
    <text evidence="2">The sequence shown here is derived from an EMBL/GenBank/DDBJ whole genome shotgun (WGS) entry which is preliminary data.</text>
</comment>
<dbReference type="Proteomes" id="UP000324222">
    <property type="component" value="Unassembled WGS sequence"/>
</dbReference>
<name>A0A5B7CRR0_PORTR</name>
<feature type="region of interest" description="Disordered" evidence="1">
    <location>
        <begin position="1"/>
        <end position="30"/>
    </location>
</feature>
<organism evidence="2 3">
    <name type="scientific">Portunus trituberculatus</name>
    <name type="common">Swimming crab</name>
    <name type="synonym">Neptunus trituberculatus</name>
    <dbReference type="NCBI Taxonomy" id="210409"/>
    <lineage>
        <taxon>Eukaryota</taxon>
        <taxon>Metazoa</taxon>
        <taxon>Ecdysozoa</taxon>
        <taxon>Arthropoda</taxon>
        <taxon>Crustacea</taxon>
        <taxon>Multicrustacea</taxon>
        <taxon>Malacostraca</taxon>
        <taxon>Eumalacostraca</taxon>
        <taxon>Eucarida</taxon>
        <taxon>Decapoda</taxon>
        <taxon>Pleocyemata</taxon>
        <taxon>Brachyura</taxon>
        <taxon>Eubrachyura</taxon>
        <taxon>Portunoidea</taxon>
        <taxon>Portunidae</taxon>
        <taxon>Portuninae</taxon>
        <taxon>Portunus</taxon>
    </lineage>
</organism>
<dbReference type="EMBL" id="VSRR010000167">
    <property type="protein sequence ID" value="MPC11521.1"/>
    <property type="molecule type" value="Genomic_DNA"/>
</dbReference>
<evidence type="ECO:0000313" key="2">
    <source>
        <dbReference type="EMBL" id="MPC11521.1"/>
    </source>
</evidence>
<evidence type="ECO:0000256" key="1">
    <source>
        <dbReference type="SAM" id="MobiDB-lite"/>
    </source>
</evidence>
<dbReference type="AlphaFoldDB" id="A0A5B7CRR0"/>